<dbReference type="SUPFAM" id="SSF52833">
    <property type="entry name" value="Thioredoxin-like"/>
    <property type="match status" value="1"/>
</dbReference>
<evidence type="ECO:0000256" key="1">
    <source>
        <dbReference type="ARBA" id="ARBA00007198"/>
    </source>
</evidence>
<protein>
    <submittedName>
        <fullName evidence="4">Arsenate reductase</fullName>
    </submittedName>
</protein>
<proteinExistence type="inferred from homology"/>
<dbReference type="PANTHER" id="PTHR30041">
    <property type="entry name" value="ARSENATE REDUCTASE"/>
    <property type="match status" value="1"/>
</dbReference>
<evidence type="ECO:0000256" key="2">
    <source>
        <dbReference type="ARBA" id="ARBA00023002"/>
    </source>
</evidence>
<sequence length="115" mass="12370">MGVEIWHNPRCSKSRATLALLTEHGVEPTVRRYLDDPPTRAELVEVLAALGTDDPLRITRTGEAVYRELGLKGADADTLLDALAANPVLVERPIVVTGGRAAIGRPPENVLPLLS</sequence>
<name>A0A4Q7US03_PSEST</name>
<dbReference type="Proteomes" id="UP000291591">
    <property type="component" value="Unassembled WGS sequence"/>
</dbReference>
<dbReference type="NCBIfam" id="TIGR00014">
    <property type="entry name" value="arsC"/>
    <property type="match status" value="1"/>
</dbReference>
<dbReference type="InterPro" id="IPR006659">
    <property type="entry name" value="Arsenate_reductase"/>
</dbReference>
<keyword evidence="5" id="KW-1185">Reference proteome</keyword>
<dbReference type="PROSITE" id="PS51353">
    <property type="entry name" value="ARSC"/>
    <property type="match status" value="1"/>
</dbReference>
<dbReference type="InterPro" id="IPR036249">
    <property type="entry name" value="Thioredoxin-like_sf"/>
</dbReference>
<dbReference type="InterPro" id="IPR006660">
    <property type="entry name" value="Arsenate_reductase-like"/>
</dbReference>
<dbReference type="PANTHER" id="PTHR30041:SF4">
    <property type="entry name" value="ARSENATE REDUCTASE"/>
    <property type="match status" value="1"/>
</dbReference>
<comment type="similarity">
    <text evidence="1 3">Belongs to the ArsC family.</text>
</comment>
<organism evidence="4 5">
    <name type="scientific">Pseudonocardia sediminis</name>
    <dbReference type="NCBI Taxonomy" id="1397368"/>
    <lineage>
        <taxon>Bacteria</taxon>
        <taxon>Bacillati</taxon>
        <taxon>Actinomycetota</taxon>
        <taxon>Actinomycetes</taxon>
        <taxon>Pseudonocardiales</taxon>
        <taxon>Pseudonocardiaceae</taxon>
        <taxon>Pseudonocardia</taxon>
    </lineage>
</organism>
<gene>
    <name evidence="4" type="ORF">EV383_0387</name>
</gene>
<dbReference type="Gene3D" id="3.40.30.10">
    <property type="entry name" value="Glutaredoxin"/>
    <property type="match status" value="1"/>
</dbReference>
<keyword evidence="2" id="KW-0560">Oxidoreductase</keyword>
<accession>A0A4Q7US03</accession>
<evidence type="ECO:0000313" key="4">
    <source>
        <dbReference type="EMBL" id="RZT83578.1"/>
    </source>
</evidence>
<dbReference type="Pfam" id="PF03960">
    <property type="entry name" value="ArsC"/>
    <property type="match status" value="1"/>
</dbReference>
<dbReference type="GO" id="GO:0008794">
    <property type="term" value="F:arsenate reductase (glutaredoxin) activity"/>
    <property type="evidence" value="ECO:0007669"/>
    <property type="project" value="InterPro"/>
</dbReference>
<dbReference type="CDD" id="cd03034">
    <property type="entry name" value="ArsC_ArsC"/>
    <property type="match status" value="1"/>
</dbReference>
<dbReference type="RefSeq" id="WP_130288313.1">
    <property type="nucleotide sequence ID" value="NZ_SHKL01000001.1"/>
</dbReference>
<dbReference type="AlphaFoldDB" id="A0A4Q7US03"/>
<evidence type="ECO:0000256" key="3">
    <source>
        <dbReference type="PROSITE-ProRule" id="PRU01282"/>
    </source>
</evidence>
<evidence type="ECO:0000313" key="5">
    <source>
        <dbReference type="Proteomes" id="UP000291591"/>
    </source>
</evidence>
<dbReference type="OrthoDB" id="9790554at2"/>
<dbReference type="EMBL" id="SHKL01000001">
    <property type="protein sequence ID" value="RZT83578.1"/>
    <property type="molecule type" value="Genomic_DNA"/>
</dbReference>
<reference evidence="4 5" key="1">
    <citation type="submission" date="2019-02" db="EMBL/GenBank/DDBJ databases">
        <title>Sequencing the genomes of 1000 actinobacteria strains.</title>
        <authorList>
            <person name="Klenk H.-P."/>
        </authorList>
    </citation>
    <scope>NUCLEOTIDE SEQUENCE [LARGE SCALE GENOMIC DNA]</scope>
    <source>
        <strain evidence="4 5">DSM 45779</strain>
    </source>
</reference>
<comment type="caution">
    <text evidence="4">The sequence shown here is derived from an EMBL/GenBank/DDBJ whole genome shotgun (WGS) entry which is preliminary data.</text>
</comment>